<name>A0ABD0KKQ5_9CAEN</name>
<organism evidence="1 2">
    <name type="scientific">Batillaria attramentaria</name>
    <dbReference type="NCBI Taxonomy" id="370345"/>
    <lineage>
        <taxon>Eukaryota</taxon>
        <taxon>Metazoa</taxon>
        <taxon>Spiralia</taxon>
        <taxon>Lophotrochozoa</taxon>
        <taxon>Mollusca</taxon>
        <taxon>Gastropoda</taxon>
        <taxon>Caenogastropoda</taxon>
        <taxon>Sorbeoconcha</taxon>
        <taxon>Cerithioidea</taxon>
        <taxon>Batillariidae</taxon>
        <taxon>Batillaria</taxon>
    </lineage>
</organism>
<sequence length="158" mass="17657">DMAYHSLVHMQFQTQPLAKEYVVQLQDRYNSLFLGSVLQTEASSLHLAGEAVQPELAGTGRLWTQKSQSVYISALADAAHFGRRFAARKPIDSPLARRSECLQVDGAEETAAKTRRQLAALCVAQRTYYHRSELRETKDDGYEAAACSYLESIFLISV</sequence>
<dbReference type="AlphaFoldDB" id="A0ABD0KKQ5"/>
<dbReference type="Proteomes" id="UP001519460">
    <property type="component" value="Unassembled WGS sequence"/>
</dbReference>
<dbReference type="EMBL" id="JACVVK020000161">
    <property type="protein sequence ID" value="KAK7487681.1"/>
    <property type="molecule type" value="Genomic_DNA"/>
</dbReference>
<evidence type="ECO:0000313" key="1">
    <source>
        <dbReference type="EMBL" id="KAK7487681.1"/>
    </source>
</evidence>
<feature type="non-terminal residue" evidence="1">
    <location>
        <position position="158"/>
    </location>
</feature>
<evidence type="ECO:0000313" key="2">
    <source>
        <dbReference type="Proteomes" id="UP001519460"/>
    </source>
</evidence>
<accession>A0ABD0KKQ5</accession>
<reference evidence="1 2" key="1">
    <citation type="journal article" date="2023" name="Sci. Data">
        <title>Genome assembly of the Korean intertidal mud-creeper Batillaria attramentaria.</title>
        <authorList>
            <person name="Patra A.K."/>
            <person name="Ho P.T."/>
            <person name="Jun S."/>
            <person name="Lee S.J."/>
            <person name="Kim Y."/>
            <person name="Won Y.J."/>
        </authorList>
    </citation>
    <scope>NUCLEOTIDE SEQUENCE [LARGE SCALE GENOMIC DNA]</scope>
    <source>
        <strain evidence="1">Wonlab-2016</strain>
    </source>
</reference>
<keyword evidence="2" id="KW-1185">Reference proteome</keyword>
<comment type="caution">
    <text evidence="1">The sequence shown here is derived from an EMBL/GenBank/DDBJ whole genome shotgun (WGS) entry which is preliminary data.</text>
</comment>
<feature type="non-terminal residue" evidence="1">
    <location>
        <position position="1"/>
    </location>
</feature>
<proteinExistence type="predicted"/>
<gene>
    <name evidence="1" type="ORF">BaRGS_00021100</name>
</gene>
<protein>
    <submittedName>
        <fullName evidence="1">Uncharacterized protein</fullName>
    </submittedName>
</protein>